<dbReference type="Gene3D" id="1.10.287.130">
    <property type="match status" value="1"/>
</dbReference>
<dbReference type="InterPro" id="IPR050736">
    <property type="entry name" value="Sensor_HK_Regulatory"/>
</dbReference>
<dbReference type="Proteomes" id="UP000799092">
    <property type="component" value="Unassembled WGS sequence"/>
</dbReference>
<feature type="transmembrane region" description="Helical" evidence="12">
    <location>
        <begin position="197"/>
        <end position="217"/>
    </location>
</feature>
<dbReference type="FunFam" id="1.10.287.130:FF:000001">
    <property type="entry name" value="Two-component sensor histidine kinase"/>
    <property type="match status" value="1"/>
</dbReference>
<evidence type="ECO:0000256" key="8">
    <source>
        <dbReference type="ARBA" id="ARBA00022777"/>
    </source>
</evidence>
<evidence type="ECO:0000256" key="12">
    <source>
        <dbReference type="SAM" id="Phobius"/>
    </source>
</evidence>
<dbReference type="CDD" id="cd00082">
    <property type="entry name" value="HisKA"/>
    <property type="match status" value="1"/>
</dbReference>
<dbReference type="Pfam" id="PF00672">
    <property type="entry name" value="HAMP"/>
    <property type="match status" value="1"/>
</dbReference>
<evidence type="ECO:0000256" key="4">
    <source>
        <dbReference type="ARBA" id="ARBA00022475"/>
    </source>
</evidence>
<evidence type="ECO:0000256" key="5">
    <source>
        <dbReference type="ARBA" id="ARBA00022553"/>
    </source>
</evidence>
<keyword evidence="7" id="KW-0547">Nucleotide-binding</keyword>
<dbReference type="SMART" id="SM00304">
    <property type="entry name" value="HAMP"/>
    <property type="match status" value="1"/>
</dbReference>
<comment type="subcellular location">
    <subcellularLocation>
        <location evidence="2">Cell membrane</location>
        <topology evidence="2">Multi-pass membrane protein</topology>
    </subcellularLocation>
</comment>
<evidence type="ECO:0000256" key="10">
    <source>
        <dbReference type="ARBA" id="ARBA00023012"/>
    </source>
</evidence>
<reference evidence="15" key="1">
    <citation type="submission" date="2019-11" db="EMBL/GenBank/DDBJ databases">
        <authorList>
            <person name="Li J."/>
        </authorList>
    </citation>
    <scope>NUCLEOTIDE SEQUENCE</scope>
    <source>
        <strain evidence="15">B6B</strain>
    </source>
</reference>
<evidence type="ECO:0000256" key="1">
    <source>
        <dbReference type="ARBA" id="ARBA00000085"/>
    </source>
</evidence>
<dbReference type="InterPro" id="IPR003594">
    <property type="entry name" value="HATPase_dom"/>
</dbReference>
<keyword evidence="4" id="KW-1003">Cell membrane</keyword>
<dbReference type="PANTHER" id="PTHR43711">
    <property type="entry name" value="TWO-COMPONENT HISTIDINE KINASE"/>
    <property type="match status" value="1"/>
</dbReference>
<keyword evidence="9" id="KW-0067">ATP-binding</keyword>
<protein>
    <recommendedName>
        <fullName evidence="3">histidine kinase</fullName>
        <ecNumber evidence="3">2.7.13.3</ecNumber>
    </recommendedName>
</protein>
<evidence type="ECO:0000256" key="2">
    <source>
        <dbReference type="ARBA" id="ARBA00004651"/>
    </source>
</evidence>
<dbReference type="Pfam" id="PF02518">
    <property type="entry name" value="HATPase_c"/>
    <property type="match status" value="1"/>
</dbReference>
<dbReference type="PROSITE" id="PS50109">
    <property type="entry name" value="HIS_KIN"/>
    <property type="match status" value="1"/>
</dbReference>
<keyword evidence="12" id="KW-0812">Transmembrane</keyword>
<gene>
    <name evidence="15" type="ORF">GH741_17625</name>
</gene>
<dbReference type="InterPro" id="IPR004358">
    <property type="entry name" value="Sig_transdc_His_kin-like_C"/>
</dbReference>
<evidence type="ECO:0000313" key="16">
    <source>
        <dbReference type="Proteomes" id="UP000799092"/>
    </source>
</evidence>
<dbReference type="InterPro" id="IPR003661">
    <property type="entry name" value="HisK_dim/P_dom"/>
</dbReference>
<proteinExistence type="predicted"/>
<dbReference type="AlphaFoldDB" id="A0A6A8DN57"/>
<name>A0A6A8DN57_9BACI</name>
<evidence type="ECO:0000256" key="11">
    <source>
        <dbReference type="ARBA" id="ARBA00023136"/>
    </source>
</evidence>
<dbReference type="InterPro" id="IPR005467">
    <property type="entry name" value="His_kinase_dom"/>
</dbReference>
<evidence type="ECO:0000256" key="7">
    <source>
        <dbReference type="ARBA" id="ARBA00022741"/>
    </source>
</evidence>
<dbReference type="EC" id="2.7.13.3" evidence="3"/>
<dbReference type="PANTHER" id="PTHR43711:SF1">
    <property type="entry name" value="HISTIDINE KINASE 1"/>
    <property type="match status" value="1"/>
</dbReference>
<dbReference type="Gene3D" id="3.30.565.10">
    <property type="entry name" value="Histidine kinase-like ATPase, C-terminal domain"/>
    <property type="match status" value="1"/>
</dbReference>
<keyword evidence="11 12" id="KW-0472">Membrane</keyword>
<organism evidence="15 16">
    <name type="scientific">Aquibacillus halophilus</name>
    <dbReference type="NCBI Taxonomy" id="930132"/>
    <lineage>
        <taxon>Bacteria</taxon>
        <taxon>Bacillati</taxon>
        <taxon>Bacillota</taxon>
        <taxon>Bacilli</taxon>
        <taxon>Bacillales</taxon>
        <taxon>Bacillaceae</taxon>
        <taxon>Aquibacillus</taxon>
    </lineage>
</organism>
<sequence>MLKTYEKNFDKVAYPLFQFKPYGASGINLILQRVVLKMNKIVLKLGGTIMVLFLVVLLPLGFVANQIFTNFYYSQVQEEIEELAQKYANTIISLDDESIVNMFKTLADLTNKEIYITDAIGNVVADSGVRITNLSNQDISQLSEGEPVQKRFDDSRTESSYLGSGYPIIQSDTFVGGFFVLASVSDVEEPVEKVQDLLILSAVGALFLALGFTFVLSKKMSDPLLEMEQATREIAKGNLDIRVNIRSDDEVGSLGRAINDLAVETNRYRSNRREFFANISHELRTPISYLKGYTQVLKEGLYRSDNERIQYLTILEGESERMVRLIDDLFDLSKMEEGKIDLQMKAINLTEVLETALLKVSMEVENKELALNKDIEGNIPFIKADSVRLEQIFTNLLGNAVRYTERGSITVRAWSEEKRMWVSIEDTGIGIPKEDLPLIFERFHRVEKSRSRELGGTGLGLAIVKNLIELQNGSITVSSELGKGTRFELRFPVASKEET</sequence>
<keyword evidence="12" id="KW-1133">Transmembrane helix</keyword>
<comment type="caution">
    <text evidence="15">The sequence shown here is derived from an EMBL/GenBank/DDBJ whole genome shotgun (WGS) entry which is preliminary data.</text>
</comment>
<dbReference type="CDD" id="cd16922">
    <property type="entry name" value="HATPase_EvgS-ArcB-TorS-like"/>
    <property type="match status" value="1"/>
</dbReference>
<keyword evidence="6" id="KW-0808">Transferase</keyword>
<keyword evidence="5" id="KW-0597">Phosphoprotein</keyword>
<comment type="catalytic activity">
    <reaction evidence="1">
        <text>ATP + protein L-histidine = ADP + protein N-phospho-L-histidine.</text>
        <dbReference type="EC" id="2.7.13.3"/>
    </reaction>
</comment>
<dbReference type="GO" id="GO:0000155">
    <property type="term" value="F:phosphorelay sensor kinase activity"/>
    <property type="evidence" value="ECO:0007669"/>
    <property type="project" value="InterPro"/>
</dbReference>
<dbReference type="PROSITE" id="PS50885">
    <property type="entry name" value="HAMP"/>
    <property type="match status" value="1"/>
</dbReference>
<dbReference type="InterPro" id="IPR036097">
    <property type="entry name" value="HisK_dim/P_sf"/>
</dbReference>
<feature type="domain" description="Histidine kinase" evidence="13">
    <location>
        <begin position="278"/>
        <end position="495"/>
    </location>
</feature>
<dbReference type="EMBL" id="WJNG01000016">
    <property type="protein sequence ID" value="MRH44467.1"/>
    <property type="molecule type" value="Genomic_DNA"/>
</dbReference>
<evidence type="ECO:0000259" key="13">
    <source>
        <dbReference type="PROSITE" id="PS50109"/>
    </source>
</evidence>
<dbReference type="CDD" id="cd06225">
    <property type="entry name" value="HAMP"/>
    <property type="match status" value="1"/>
</dbReference>
<keyword evidence="10" id="KW-0902">Two-component regulatory system</keyword>
<dbReference type="Pfam" id="PF00512">
    <property type="entry name" value="HisKA"/>
    <property type="match status" value="1"/>
</dbReference>
<dbReference type="GO" id="GO:0005886">
    <property type="term" value="C:plasma membrane"/>
    <property type="evidence" value="ECO:0007669"/>
    <property type="project" value="UniProtKB-SubCell"/>
</dbReference>
<dbReference type="SMART" id="SM00388">
    <property type="entry name" value="HisKA"/>
    <property type="match status" value="1"/>
</dbReference>
<keyword evidence="8" id="KW-0418">Kinase</keyword>
<keyword evidence="16" id="KW-1185">Reference proteome</keyword>
<dbReference type="PRINTS" id="PR00344">
    <property type="entry name" value="BCTRLSENSOR"/>
</dbReference>
<dbReference type="InterPro" id="IPR003660">
    <property type="entry name" value="HAMP_dom"/>
</dbReference>
<accession>A0A6A8DN57</accession>
<evidence type="ECO:0000313" key="15">
    <source>
        <dbReference type="EMBL" id="MRH44467.1"/>
    </source>
</evidence>
<dbReference type="OrthoDB" id="9813151at2"/>
<dbReference type="SUPFAM" id="SSF158472">
    <property type="entry name" value="HAMP domain-like"/>
    <property type="match status" value="1"/>
</dbReference>
<dbReference type="Gene3D" id="6.10.340.10">
    <property type="match status" value="1"/>
</dbReference>
<dbReference type="InterPro" id="IPR036890">
    <property type="entry name" value="HATPase_C_sf"/>
</dbReference>
<evidence type="ECO:0000256" key="6">
    <source>
        <dbReference type="ARBA" id="ARBA00022679"/>
    </source>
</evidence>
<evidence type="ECO:0000259" key="14">
    <source>
        <dbReference type="PROSITE" id="PS50885"/>
    </source>
</evidence>
<dbReference type="GO" id="GO:0005524">
    <property type="term" value="F:ATP binding"/>
    <property type="evidence" value="ECO:0007669"/>
    <property type="project" value="UniProtKB-KW"/>
</dbReference>
<dbReference type="SMART" id="SM00387">
    <property type="entry name" value="HATPase_c"/>
    <property type="match status" value="1"/>
</dbReference>
<dbReference type="SUPFAM" id="SSF55874">
    <property type="entry name" value="ATPase domain of HSP90 chaperone/DNA topoisomerase II/histidine kinase"/>
    <property type="match status" value="1"/>
</dbReference>
<dbReference type="SUPFAM" id="SSF47384">
    <property type="entry name" value="Homodimeric domain of signal transducing histidine kinase"/>
    <property type="match status" value="1"/>
</dbReference>
<feature type="domain" description="HAMP" evidence="14">
    <location>
        <begin position="218"/>
        <end position="270"/>
    </location>
</feature>
<evidence type="ECO:0000256" key="9">
    <source>
        <dbReference type="ARBA" id="ARBA00022840"/>
    </source>
</evidence>
<evidence type="ECO:0000256" key="3">
    <source>
        <dbReference type="ARBA" id="ARBA00012438"/>
    </source>
</evidence>
<dbReference type="FunFam" id="3.30.565.10:FF:000006">
    <property type="entry name" value="Sensor histidine kinase WalK"/>
    <property type="match status" value="1"/>
</dbReference>
<feature type="transmembrane region" description="Helical" evidence="12">
    <location>
        <begin position="41"/>
        <end position="64"/>
    </location>
</feature>